<gene>
    <name evidence="7" type="ORF">C1H66_10885</name>
</gene>
<dbReference type="Proteomes" id="UP000235346">
    <property type="component" value="Unassembled WGS sequence"/>
</dbReference>
<dbReference type="OrthoDB" id="5293641at2"/>
<dbReference type="EMBL" id="PNRE01000047">
    <property type="protein sequence ID" value="PMR69486.1"/>
    <property type="molecule type" value="Genomic_DNA"/>
</dbReference>
<dbReference type="GO" id="GO:0016020">
    <property type="term" value="C:membrane"/>
    <property type="evidence" value="ECO:0007669"/>
    <property type="project" value="UniProtKB-SubCell"/>
</dbReference>
<comment type="subcellular location">
    <subcellularLocation>
        <location evidence="1">Membrane</location>
        <topology evidence="1">Multi-pass membrane protein</topology>
    </subcellularLocation>
</comment>
<organism evidence="7 8">
    <name type="scientific">Halomonas heilongjiangensis</name>
    <dbReference type="NCBI Taxonomy" id="1387883"/>
    <lineage>
        <taxon>Bacteria</taxon>
        <taxon>Pseudomonadati</taxon>
        <taxon>Pseudomonadota</taxon>
        <taxon>Gammaproteobacteria</taxon>
        <taxon>Oceanospirillales</taxon>
        <taxon>Halomonadaceae</taxon>
        <taxon>Halomonas</taxon>
    </lineage>
</organism>
<dbReference type="Pfam" id="PF07298">
    <property type="entry name" value="NnrU"/>
    <property type="match status" value="1"/>
</dbReference>
<evidence type="ECO:0000256" key="4">
    <source>
        <dbReference type="ARBA" id="ARBA00023136"/>
    </source>
</evidence>
<evidence type="ECO:0000256" key="3">
    <source>
        <dbReference type="ARBA" id="ARBA00022989"/>
    </source>
</evidence>
<dbReference type="InterPro" id="IPR009915">
    <property type="entry name" value="NnrU_dom"/>
</dbReference>
<reference evidence="7 8" key="1">
    <citation type="submission" date="2018-01" db="EMBL/GenBank/DDBJ databases">
        <title>Halomonas endophytica sp. nov., isolated from storage liquid in the stems of Populus euphratica.</title>
        <authorList>
            <person name="Chen C."/>
        </authorList>
    </citation>
    <scope>NUCLEOTIDE SEQUENCE [LARGE SCALE GENOMIC DNA]</scope>
    <source>
        <strain evidence="7 8">DSM 26881</strain>
    </source>
</reference>
<feature type="transmembrane region" description="Helical" evidence="5">
    <location>
        <begin position="71"/>
        <end position="93"/>
    </location>
</feature>
<evidence type="ECO:0000256" key="5">
    <source>
        <dbReference type="SAM" id="Phobius"/>
    </source>
</evidence>
<dbReference type="RefSeq" id="WP_102627902.1">
    <property type="nucleotide sequence ID" value="NZ_PDOH01000028.1"/>
</dbReference>
<feature type="transmembrane region" description="Helical" evidence="5">
    <location>
        <begin position="160"/>
        <end position="182"/>
    </location>
</feature>
<keyword evidence="8" id="KW-1185">Reference proteome</keyword>
<protein>
    <submittedName>
        <fullName evidence="7">NnrU family protein</fullName>
    </submittedName>
</protein>
<evidence type="ECO:0000259" key="6">
    <source>
        <dbReference type="Pfam" id="PF07298"/>
    </source>
</evidence>
<feature type="transmembrane region" description="Helical" evidence="5">
    <location>
        <begin position="40"/>
        <end position="59"/>
    </location>
</feature>
<proteinExistence type="predicted"/>
<evidence type="ECO:0000313" key="8">
    <source>
        <dbReference type="Proteomes" id="UP000235346"/>
    </source>
</evidence>
<feature type="transmembrane region" description="Helical" evidence="5">
    <location>
        <begin position="113"/>
        <end position="139"/>
    </location>
</feature>
<evidence type="ECO:0000256" key="1">
    <source>
        <dbReference type="ARBA" id="ARBA00004141"/>
    </source>
</evidence>
<keyword evidence="4 5" id="KW-0472">Membrane</keyword>
<keyword evidence="3 5" id="KW-1133">Transmembrane helix</keyword>
<sequence>MTVMILGLLIFLGVHSVRIVADDWRTAQIQRLGEMPWKGGYSVIAVVGLALAIWGYGQMRLDPTWVWFPPVGLRHAVALLMIPAFILLVATYVPGNHIKAKLGHPMILAVKLWAFAHLLANGRLGDIVFFGAFLLWAVFDFRAARRRPRPSVATPGMAGTAITVVGGLVAYYLFAFHLHVWVTGVPVM</sequence>
<feature type="domain" description="NnrU" evidence="6">
    <location>
        <begin position="3"/>
        <end position="186"/>
    </location>
</feature>
<comment type="caution">
    <text evidence="7">The sequence shown here is derived from an EMBL/GenBank/DDBJ whole genome shotgun (WGS) entry which is preliminary data.</text>
</comment>
<accession>A0A2N7TMS1</accession>
<evidence type="ECO:0000256" key="2">
    <source>
        <dbReference type="ARBA" id="ARBA00022692"/>
    </source>
</evidence>
<dbReference type="AlphaFoldDB" id="A0A2N7TMS1"/>
<evidence type="ECO:0000313" key="7">
    <source>
        <dbReference type="EMBL" id="PMR69486.1"/>
    </source>
</evidence>
<name>A0A2N7TMS1_9GAMM</name>
<keyword evidence="2 5" id="KW-0812">Transmembrane</keyword>